<organism evidence="2 3">
    <name type="scientific">Phakopsora pachyrhizi</name>
    <name type="common">Asian soybean rust disease fungus</name>
    <dbReference type="NCBI Taxonomy" id="170000"/>
    <lineage>
        <taxon>Eukaryota</taxon>
        <taxon>Fungi</taxon>
        <taxon>Dikarya</taxon>
        <taxon>Basidiomycota</taxon>
        <taxon>Pucciniomycotina</taxon>
        <taxon>Pucciniomycetes</taxon>
        <taxon>Pucciniales</taxon>
        <taxon>Phakopsoraceae</taxon>
        <taxon>Phakopsora</taxon>
    </lineage>
</organism>
<reference evidence="2" key="1">
    <citation type="submission" date="2022-06" db="EMBL/GenBank/DDBJ databases">
        <authorList>
            <consortium name="SYNGENTA / RWTH Aachen University"/>
        </authorList>
    </citation>
    <scope>NUCLEOTIDE SEQUENCE</scope>
</reference>
<keyword evidence="3" id="KW-1185">Reference proteome</keyword>
<keyword evidence="1" id="KW-0732">Signal</keyword>
<evidence type="ECO:0000313" key="3">
    <source>
        <dbReference type="Proteomes" id="UP001153365"/>
    </source>
</evidence>
<protein>
    <submittedName>
        <fullName evidence="2">Expressed protein</fullName>
    </submittedName>
</protein>
<dbReference type="EMBL" id="CALTRL010005964">
    <property type="protein sequence ID" value="CAH7688216.1"/>
    <property type="molecule type" value="Genomic_DNA"/>
</dbReference>
<proteinExistence type="predicted"/>
<feature type="signal peptide" evidence="1">
    <location>
        <begin position="1"/>
        <end position="26"/>
    </location>
</feature>
<sequence>MKFTEFYHMVVFALWLSLTIFVEISTKSVSSSNLVKRQVIPQNPTYIVLSTGVYEDYTLLRLANDSRTIVTAGVANQYNFNRPPPDYVLRGEFRDINNNSIVPGNRGIRRPFESWSIGTLNTRERCLRPSLERPYLTLARCQNGTLSDRR</sequence>
<gene>
    <name evidence="2" type="ORF">PPACK8108_LOCUS23152</name>
</gene>
<evidence type="ECO:0000256" key="1">
    <source>
        <dbReference type="SAM" id="SignalP"/>
    </source>
</evidence>
<name>A0AAV0BPV9_PHAPC</name>
<comment type="caution">
    <text evidence="2">The sequence shown here is derived from an EMBL/GenBank/DDBJ whole genome shotgun (WGS) entry which is preliminary data.</text>
</comment>
<dbReference type="Proteomes" id="UP001153365">
    <property type="component" value="Unassembled WGS sequence"/>
</dbReference>
<accession>A0AAV0BPV9</accession>
<evidence type="ECO:0000313" key="2">
    <source>
        <dbReference type="EMBL" id="CAH7688216.1"/>
    </source>
</evidence>
<feature type="chain" id="PRO_5043897381" evidence="1">
    <location>
        <begin position="27"/>
        <end position="150"/>
    </location>
</feature>
<dbReference type="AlphaFoldDB" id="A0AAV0BPV9"/>